<comment type="caution">
    <text evidence="1">The sequence shown here is derived from an EMBL/GenBank/DDBJ whole genome shotgun (WGS) entry which is preliminary data.</text>
</comment>
<name>A0AAV3PYT3_LITER</name>
<sequence length="124" mass="13413">MSVVAASSVSGQKLGKENSADKVFDKLTQPVSFPDLVAPLGDVFDMADLHGGQHDGEAVLEGGVTTVKTSDIQTTKQVFHTPHMKLVEVPSFLKSEDNGIIHWKYKGSDLIACQQKVDSFIKDV</sequence>
<accession>A0AAV3PYT3</accession>
<keyword evidence="2" id="KW-1185">Reference proteome</keyword>
<dbReference type="EMBL" id="BAABME010018894">
    <property type="protein sequence ID" value="GAA0155373.1"/>
    <property type="molecule type" value="Genomic_DNA"/>
</dbReference>
<protein>
    <submittedName>
        <fullName evidence="1">Uncharacterized protein</fullName>
    </submittedName>
</protein>
<dbReference type="Proteomes" id="UP001454036">
    <property type="component" value="Unassembled WGS sequence"/>
</dbReference>
<organism evidence="1 2">
    <name type="scientific">Lithospermum erythrorhizon</name>
    <name type="common">Purple gromwell</name>
    <name type="synonym">Lithospermum officinale var. erythrorhizon</name>
    <dbReference type="NCBI Taxonomy" id="34254"/>
    <lineage>
        <taxon>Eukaryota</taxon>
        <taxon>Viridiplantae</taxon>
        <taxon>Streptophyta</taxon>
        <taxon>Embryophyta</taxon>
        <taxon>Tracheophyta</taxon>
        <taxon>Spermatophyta</taxon>
        <taxon>Magnoliopsida</taxon>
        <taxon>eudicotyledons</taxon>
        <taxon>Gunneridae</taxon>
        <taxon>Pentapetalae</taxon>
        <taxon>asterids</taxon>
        <taxon>lamiids</taxon>
        <taxon>Boraginales</taxon>
        <taxon>Boraginaceae</taxon>
        <taxon>Boraginoideae</taxon>
        <taxon>Lithospermeae</taxon>
        <taxon>Lithospermum</taxon>
    </lineage>
</organism>
<evidence type="ECO:0000313" key="2">
    <source>
        <dbReference type="Proteomes" id="UP001454036"/>
    </source>
</evidence>
<proteinExistence type="predicted"/>
<gene>
    <name evidence="1" type="ORF">LIER_38071</name>
</gene>
<evidence type="ECO:0000313" key="1">
    <source>
        <dbReference type="EMBL" id="GAA0155373.1"/>
    </source>
</evidence>
<dbReference type="AlphaFoldDB" id="A0AAV3PYT3"/>
<reference evidence="1 2" key="1">
    <citation type="submission" date="2024-01" db="EMBL/GenBank/DDBJ databases">
        <title>The complete chloroplast genome sequence of Lithospermum erythrorhizon: insights into the phylogenetic relationship among Boraginaceae species and the maternal lineages of purple gromwells.</title>
        <authorList>
            <person name="Okada T."/>
            <person name="Watanabe K."/>
        </authorList>
    </citation>
    <scope>NUCLEOTIDE SEQUENCE [LARGE SCALE GENOMIC DNA]</scope>
</reference>